<keyword evidence="3" id="KW-1185">Reference proteome</keyword>
<accession>A0ABQ9WP93</accession>
<gene>
    <name evidence="2" type="ORF">BLNAU_23775</name>
</gene>
<proteinExistence type="predicted"/>
<dbReference type="Proteomes" id="UP001281761">
    <property type="component" value="Unassembled WGS sequence"/>
</dbReference>
<evidence type="ECO:0000256" key="1">
    <source>
        <dbReference type="SAM" id="Phobius"/>
    </source>
</evidence>
<keyword evidence="1" id="KW-1133">Transmembrane helix</keyword>
<sequence length="216" mass="25015">MPPQQCHLNNVSSTMPLNNVHSTMPPSPPSQSLHLCPIILAYATYFPTLILINYSTTTLYLYAAAILSYILQQDQAEPILKEDIDIEPDLHFCRSFPDLSNETAFNCIQVFLNQPDALAPSDLKFFIRILLVVPLTTVEVERIFSSMKRYKYDLRNRITNPNLEMRCLLHEPQYDLPAIEDLTIRAQKFIEMHFNIRRTLPSQSRPIQKKKRLHST</sequence>
<evidence type="ECO:0000313" key="3">
    <source>
        <dbReference type="Proteomes" id="UP001281761"/>
    </source>
</evidence>
<reference evidence="2 3" key="1">
    <citation type="journal article" date="2022" name="bioRxiv">
        <title>Genomics of Preaxostyla Flagellates Illuminates Evolutionary Transitions and the Path Towards Mitochondrial Loss.</title>
        <authorList>
            <person name="Novak L.V.F."/>
            <person name="Treitli S.C."/>
            <person name="Pyrih J."/>
            <person name="Halakuc P."/>
            <person name="Pipaliya S.V."/>
            <person name="Vacek V."/>
            <person name="Brzon O."/>
            <person name="Soukal P."/>
            <person name="Eme L."/>
            <person name="Dacks J.B."/>
            <person name="Karnkowska A."/>
            <person name="Elias M."/>
            <person name="Hampl V."/>
        </authorList>
    </citation>
    <scope>NUCLEOTIDE SEQUENCE [LARGE SCALE GENOMIC DNA]</scope>
    <source>
        <strain evidence="2">NAU3</strain>
        <tissue evidence="2">Gut</tissue>
    </source>
</reference>
<feature type="transmembrane region" description="Helical" evidence="1">
    <location>
        <begin position="50"/>
        <end position="71"/>
    </location>
</feature>
<evidence type="ECO:0000313" key="2">
    <source>
        <dbReference type="EMBL" id="KAK2941314.1"/>
    </source>
</evidence>
<evidence type="ECO:0008006" key="4">
    <source>
        <dbReference type="Google" id="ProtNLM"/>
    </source>
</evidence>
<name>A0ABQ9WP93_9EUKA</name>
<protein>
    <recommendedName>
        <fullName evidence="4">HAT C-terminal dimerisation domain-containing protein</fullName>
    </recommendedName>
</protein>
<keyword evidence="1" id="KW-0812">Transmembrane</keyword>
<organism evidence="2 3">
    <name type="scientific">Blattamonas nauphoetae</name>
    <dbReference type="NCBI Taxonomy" id="2049346"/>
    <lineage>
        <taxon>Eukaryota</taxon>
        <taxon>Metamonada</taxon>
        <taxon>Preaxostyla</taxon>
        <taxon>Oxymonadida</taxon>
        <taxon>Blattamonas</taxon>
    </lineage>
</organism>
<dbReference type="EMBL" id="JARBJD010000521">
    <property type="protein sequence ID" value="KAK2941314.1"/>
    <property type="molecule type" value="Genomic_DNA"/>
</dbReference>
<keyword evidence="1" id="KW-0472">Membrane</keyword>
<comment type="caution">
    <text evidence="2">The sequence shown here is derived from an EMBL/GenBank/DDBJ whole genome shotgun (WGS) entry which is preliminary data.</text>
</comment>